<evidence type="ECO:0000259" key="2">
    <source>
        <dbReference type="Pfam" id="PF09084"/>
    </source>
</evidence>
<dbReference type="PANTHER" id="PTHR30024">
    <property type="entry name" value="ALIPHATIC SULFONATES-BINDING PROTEIN-RELATED"/>
    <property type="match status" value="1"/>
</dbReference>
<dbReference type="Proteomes" id="UP001180487">
    <property type="component" value="Unassembled WGS sequence"/>
</dbReference>
<organism evidence="3 4">
    <name type="scientific">Rhodoferax ferrireducens</name>
    <dbReference type="NCBI Taxonomy" id="192843"/>
    <lineage>
        <taxon>Bacteria</taxon>
        <taxon>Pseudomonadati</taxon>
        <taxon>Pseudomonadota</taxon>
        <taxon>Betaproteobacteria</taxon>
        <taxon>Burkholderiales</taxon>
        <taxon>Comamonadaceae</taxon>
        <taxon>Rhodoferax</taxon>
    </lineage>
</organism>
<reference evidence="3 4" key="1">
    <citation type="submission" date="2023-07" db="EMBL/GenBank/DDBJ databases">
        <title>Sorghum-associated microbial communities from plants grown in Nebraska, USA.</title>
        <authorList>
            <person name="Schachtman D."/>
        </authorList>
    </citation>
    <scope>NUCLEOTIDE SEQUENCE [LARGE SCALE GENOMIC DNA]</scope>
    <source>
        <strain evidence="3 4">BE313</strain>
    </source>
</reference>
<evidence type="ECO:0000313" key="3">
    <source>
        <dbReference type="EMBL" id="MDR7379344.1"/>
    </source>
</evidence>
<dbReference type="SUPFAM" id="SSF53850">
    <property type="entry name" value="Periplasmic binding protein-like II"/>
    <property type="match status" value="1"/>
</dbReference>
<keyword evidence="4" id="KW-1185">Reference proteome</keyword>
<evidence type="ECO:0000256" key="1">
    <source>
        <dbReference type="SAM" id="Phobius"/>
    </source>
</evidence>
<keyword evidence="1" id="KW-0812">Transmembrane</keyword>
<dbReference type="EMBL" id="JAVDXT010000004">
    <property type="protein sequence ID" value="MDR7379344.1"/>
    <property type="molecule type" value="Genomic_DNA"/>
</dbReference>
<dbReference type="InterPro" id="IPR015168">
    <property type="entry name" value="SsuA/THI5"/>
</dbReference>
<dbReference type="Pfam" id="PF09084">
    <property type="entry name" value="NMT1"/>
    <property type="match status" value="1"/>
</dbReference>
<dbReference type="RefSeq" id="WP_310375921.1">
    <property type="nucleotide sequence ID" value="NZ_JAVDXT010000004.1"/>
</dbReference>
<sequence>MLINIWRLGAGKVLHFMLAGLIGLLVISSLGVYIWINYRSIDYTNMPLEKVIVAANSEYVGSCAVLVAQEKGFFTNEGLSVTIKPYTSGKAAMAAIVDKKADIGTVADIPVMFAGLDNIPVSVIATIFAAKKDHGVVGRKDKGVGIAASLKGKRIGVPLSTSAHFTLDAFLNRQKLLPNEVTTRSYKPEELPGALAQGDVDAVAIWEPFLSTAMEKLGTNGVIFYGQDVYESIYNIVGMQSYISEHPETIKKILRGLIGGASVCRNNPQLAQEIVSQTTKIDIGALKASWPSYRFDIVLDQGLILALEDEARWAIKNKLTSKEKVPNYLNNIYMHGLESLSPSVVTIIH</sequence>
<gene>
    <name evidence="3" type="ORF">J2X19_004038</name>
</gene>
<keyword evidence="1" id="KW-1133">Transmembrane helix</keyword>
<feature type="domain" description="SsuA/THI5-like" evidence="2">
    <location>
        <begin position="64"/>
        <end position="270"/>
    </location>
</feature>
<proteinExistence type="predicted"/>
<dbReference type="CDD" id="cd01008">
    <property type="entry name" value="PBP2_NrtA_SsuA_CpmA_like"/>
    <property type="match status" value="1"/>
</dbReference>
<keyword evidence="1" id="KW-0472">Membrane</keyword>
<name>A0ABU2CDD4_9BURK</name>
<comment type="caution">
    <text evidence="3">The sequence shown here is derived from an EMBL/GenBank/DDBJ whole genome shotgun (WGS) entry which is preliminary data.</text>
</comment>
<feature type="transmembrane region" description="Helical" evidence="1">
    <location>
        <begin position="12"/>
        <end position="36"/>
    </location>
</feature>
<accession>A0ABU2CDD4</accession>
<protein>
    <submittedName>
        <fullName evidence="3">NitT/TauT family transport system substrate-binding protein</fullName>
    </submittedName>
</protein>
<dbReference type="Gene3D" id="3.40.190.10">
    <property type="entry name" value="Periplasmic binding protein-like II"/>
    <property type="match status" value="2"/>
</dbReference>
<evidence type="ECO:0000313" key="4">
    <source>
        <dbReference type="Proteomes" id="UP001180487"/>
    </source>
</evidence>